<evidence type="ECO:0000256" key="1">
    <source>
        <dbReference type="ARBA" id="ARBA00002660"/>
    </source>
</evidence>
<protein>
    <recommendedName>
        <fullName evidence="5">Exocyst complex component 8</fullName>
    </recommendedName>
</protein>
<evidence type="ECO:0000256" key="5">
    <source>
        <dbReference type="ARBA" id="ARBA00017509"/>
    </source>
</evidence>
<dbReference type="AlphaFoldDB" id="A0A4Y7MUR0"/>
<dbReference type="FunFam" id="1.20.58.1210:FF:000001">
    <property type="entry name" value="exocyst complex component 8"/>
    <property type="match status" value="1"/>
</dbReference>
<dbReference type="Pfam" id="PF08700">
    <property type="entry name" value="VPS51_Exo84_N"/>
    <property type="match status" value="1"/>
</dbReference>
<feature type="domain" description="PH" evidence="9">
    <location>
        <begin position="319"/>
        <end position="421"/>
    </location>
</feature>
<sequence length="861" mass="98024">MSDRLGIYFDPQLFSYYRALVRALPPIRIFLQIQDDEPDSESECEESPTVKKCTKVYPPARKRDIFQVRQQRNSFFSSRLPVKTMCCVNGKAHIILDGQPIRLDPFIKAIEYPLLDHANQKCHQEQSQQEDEISVEVETEARRKRVLLSTLNRLKKDHSRAKEVAHNILNGSSSRNEDETDVKELTQSTVGGHDLLQHRQKIQALSEETNQYLKKNVYQNYMQFIETAKEISYLESEMYQLSHLLTEQRSLIVTLLENSLLGDKAPGLRGVEKPEIKAKFNAEVAVNLNVNNQEGRKRLTALLEKVEGCANVVESLTRTLIHEGDMVELDPSDNCAVGRVRGFLLNDSFMIASWLPNKRGNMRYQYQALYELEGLAVINIRDLGPVKYAFKLMMFPDTRVLQCANSNDKKEWLEAFELAKQLKNKKDVSPTPSEETKDNSYDDAFNPFAEDENLPYIPNGSGSSPEVAVESIPDWVIEVADDMDVYVAQRDFEEAVSLAEKTRAFWDGASSSVVNLHRDLRLKIDSRIRQLSEVLMNELRVSPDKSLQGGPRAASRAVLLLSRLGQASQACDLFLKHRSALLKHNLRQLKTEGATTLYIKRITSLFFPFVADTGREISRVFPKNKVCASAFVVWSRNEVGKFGNNFRKHVFTSGSTLTTVAECVALVRNHSEQLIEIGLDLTFYLESELRGQVERCLRDAREKLLESIKLRALEDKWRPVNLVNKSGIARFADDLSEIGIASIHSLVYDECWVALTSNTINFSKAYLTFLDDALKMPSADSNIFVDEILHDIFQAQLKHVENSLRSGKYKGEAKFIHKNASFLIHTVLSLAQHRVEEVRLHPSPSFAKLRADFECLLFNQL</sequence>
<dbReference type="EMBL" id="LR014500">
    <property type="protein sequence ID" value="SVE84119.1"/>
    <property type="molecule type" value="mRNA"/>
</dbReference>
<evidence type="ECO:0000256" key="3">
    <source>
        <dbReference type="ARBA" id="ARBA00004624"/>
    </source>
</evidence>
<keyword evidence="7" id="KW-0268">Exocytosis</keyword>
<dbReference type="CDD" id="cd01226">
    <property type="entry name" value="PH_RalBD_exo84"/>
    <property type="match status" value="1"/>
</dbReference>
<keyword evidence="8" id="KW-0653">Protein transport</keyword>
<dbReference type="InterPro" id="IPR001849">
    <property type="entry name" value="PH_domain"/>
</dbReference>
<dbReference type="GO" id="GO:0048471">
    <property type="term" value="C:perinuclear region of cytoplasm"/>
    <property type="evidence" value="ECO:0007669"/>
    <property type="project" value="UniProtKB-SubCell"/>
</dbReference>
<organism evidence="10">
    <name type="scientific">Daphnia pulex</name>
    <name type="common">Water flea</name>
    <dbReference type="NCBI Taxonomy" id="6669"/>
    <lineage>
        <taxon>Eukaryota</taxon>
        <taxon>Metazoa</taxon>
        <taxon>Ecdysozoa</taxon>
        <taxon>Arthropoda</taxon>
        <taxon>Crustacea</taxon>
        <taxon>Branchiopoda</taxon>
        <taxon>Diplostraca</taxon>
        <taxon>Cladocera</taxon>
        <taxon>Anomopoda</taxon>
        <taxon>Daphniidae</taxon>
        <taxon>Daphnia</taxon>
    </lineage>
</organism>
<name>A0A4Y7MUR0_DAPPU</name>
<evidence type="ECO:0000313" key="10">
    <source>
        <dbReference type="EMBL" id="SVE84119.1"/>
    </source>
</evidence>
<dbReference type="Gene3D" id="1.20.58.1220">
    <property type="entry name" value="Exo84p, C-terminal helical domain"/>
    <property type="match status" value="1"/>
</dbReference>
<dbReference type="OrthoDB" id="642193at2759"/>
<dbReference type="GO" id="GO:0015031">
    <property type="term" value="P:protein transport"/>
    <property type="evidence" value="ECO:0007669"/>
    <property type="project" value="UniProtKB-KW"/>
</dbReference>
<dbReference type="InterPro" id="IPR032403">
    <property type="entry name" value="Exo84_C"/>
</dbReference>
<evidence type="ECO:0000256" key="6">
    <source>
        <dbReference type="ARBA" id="ARBA00022448"/>
    </source>
</evidence>
<dbReference type="GO" id="GO:0006887">
    <property type="term" value="P:exocytosis"/>
    <property type="evidence" value="ECO:0007669"/>
    <property type="project" value="UniProtKB-KW"/>
</dbReference>
<gene>
    <name evidence="10" type="primary">EOG090X021B</name>
</gene>
<dbReference type="SUPFAM" id="SSF74788">
    <property type="entry name" value="Cullin repeat-like"/>
    <property type="match status" value="1"/>
</dbReference>
<evidence type="ECO:0000256" key="8">
    <source>
        <dbReference type="ARBA" id="ARBA00022927"/>
    </source>
</evidence>
<evidence type="ECO:0000256" key="7">
    <source>
        <dbReference type="ARBA" id="ARBA00022483"/>
    </source>
</evidence>
<dbReference type="InterPro" id="IPR016159">
    <property type="entry name" value="Cullin_repeat-like_dom_sf"/>
</dbReference>
<evidence type="ECO:0000259" key="9">
    <source>
        <dbReference type="PROSITE" id="PS50003"/>
    </source>
</evidence>
<reference evidence="10" key="1">
    <citation type="submission" date="2018-08" db="EMBL/GenBank/DDBJ databases">
        <authorList>
            <person name="Cornetti L."/>
        </authorList>
    </citation>
    <scope>NUCLEOTIDE SEQUENCE</scope>
    <source>
        <strain evidence="10">PA42</strain>
    </source>
</reference>
<proteinExistence type="evidence at transcript level"/>
<dbReference type="InterPro" id="IPR042561">
    <property type="entry name" value="Exo84_C_1"/>
</dbReference>
<dbReference type="Pfam" id="PF16528">
    <property type="entry name" value="Exo84_C"/>
    <property type="match status" value="1"/>
</dbReference>
<comment type="function">
    <text evidence="1">Component of the exocyst complex involved in the docking of exocytic vesicles with fusion sites on the plasma membrane.</text>
</comment>
<dbReference type="SUPFAM" id="SSF50729">
    <property type="entry name" value="PH domain-like"/>
    <property type="match status" value="1"/>
</dbReference>
<dbReference type="InterPro" id="IPR042560">
    <property type="entry name" value="Exo84_C_2"/>
</dbReference>
<dbReference type="Gene3D" id="1.20.58.1210">
    <property type="entry name" value="Exo84p, N-terminal helical domain"/>
    <property type="match status" value="1"/>
</dbReference>
<dbReference type="PANTHER" id="PTHR21426:SF12">
    <property type="entry name" value="EXOCYST COMPLEX COMPONENT 8"/>
    <property type="match status" value="1"/>
</dbReference>
<comment type="subcellular location">
    <subcellularLocation>
        <location evidence="3">Cell projection</location>
        <location evidence="3">Growth cone</location>
    </subcellularLocation>
    <subcellularLocation>
        <location evidence="2">Cytoplasm</location>
        <location evidence="2">Perinuclear region</location>
    </subcellularLocation>
</comment>
<dbReference type="InterPro" id="IPR033961">
    <property type="entry name" value="Exo84"/>
</dbReference>
<dbReference type="PANTHER" id="PTHR21426">
    <property type="entry name" value="EXOCYST COMPLEX COMPONENT 8"/>
    <property type="match status" value="1"/>
</dbReference>
<comment type="similarity">
    <text evidence="4">Belongs to the EXO84 family.</text>
</comment>
<evidence type="ECO:0000256" key="4">
    <source>
        <dbReference type="ARBA" id="ARBA00007210"/>
    </source>
</evidence>
<dbReference type="Gene3D" id="2.30.29.30">
    <property type="entry name" value="Pleckstrin-homology domain (PH domain)/Phosphotyrosine-binding domain (PTB)"/>
    <property type="match status" value="1"/>
</dbReference>
<accession>A0A4Y7MUR0</accession>
<dbReference type="GO" id="GO:0000145">
    <property type="term" value="C:exocyst"/>
    <property type="evidence" value="ECO:0007669"/>
    <property type="project" value="InterPro"/>
</dbReference>
<dbReference type="GO" id="GO:0030426">
    <property type="term" value="C:growth cone"/>
    <property type="evidence" value="ECO:0007669"/>
    <property type="project" value="UniProtKB-SubCell"/>
</dbReference>
<evidence type="ECO:0000256" key="2">
    <source>
        <dbReference type="ARBA" id="ARBA00004556"/>
    </source>
</evidence>
<dbReference type="PROSITE" id="PS50003">
    <property type="entry name" value="PH_DOMAIN"/>
    <property type="match status" value="1"/>
</dbReference>
<keyword evidence="6" id="KW-0813">Transport</keyword>
<dbReference type="InterPro" id="IPR011993">
    <property type="entry name" value="PH-like_dom_sf"/>
</dbReference>